<proteinExistence type="predicted"/>
<dbReference type="Pfam" id="PF09353">
    <property type="entry name" value="DUF1995"/>
    <property type="match status" value="1"/>
</dbReference>
<dbReference type="AlphaFoldDB" id="C1N710"/>
<accession>C1N710</accession>
<feature type="compositionally biased region" description="Low complexity" evidence="1">
    <location>
        <begin position="12"/>
        <end position="29"/>
    </location>
</feature>
<dbReference type="KEGG" id="mpp:MICPUCDRAFT_53512"/>
<dbReference type="Proteomes" id="UP000001876">
    <property type="component" value="Unassembled WGS sequence"/>
</dbReference>
<dbReference type="OrthoDB" id="567985at2759"/>
<organism evidence="4">
    <name type="scientific">Micromonas pusilla (strain CCMP1545)</name>
    <name type="common">Picoplanktonic green alga</name>
    <dbReference type="NCBI Taxonomy" id="564608"/>
    <lineage>
        <taxon>Eukaryota</taxon>
        <taxon>Viridiplantae</taxon>
        <taxon>Chlorophyta</taxon>
        <taxon>Mamiellophyceae</taxon>
        <taxon>Mamiellales</taxon>
        <taxon>Mamiellaceae</taxon>
        <taxon>Micromonas</taxon>
    </lineage>
</organism>
<dbReference type="RefSeq" id="XP_003063825.1">
    <property type="nucleotide sequence ID" value="XM_003063779.1"/>
</dbReference>
<evidence type="ECO:0000313" key="3">
    <source>
        <dbReference type="EMBL" id="EEH52198.1"/>
    </source>
</evidence>
<name>C1N710_MICPC</name>
<dbReference type="InterPro" id="IPR018962">
    <property type="entry name" value="DUF1995"/>
</dbReference>
<feature type="region of interest" description="Disordered" evidence="1">
    <location>
        <begin position="1"/>
        <end position="65"/>
    </location>
</feature>
<reference evidence="3 4" key="1">
    <citation type="journal article" date="2009" name="Science">
        <title>Green evolution and dynamic adaptations revealed by genomes of the marine picoeukaryotes Micromonas.</title>
        <authorList>
            <person name="Worden A.Z."/>
            <person name="Lee J.H."/>
            <person name="Mock T."/>
            <person name="Rouze P."/>
            <person name="Simmons M.P."/>
            <person name="Aerts A.L."/>
            <person name="Allen A.E."/>
            <person name="Cuvelier M.L."/>
            <person name="Derelle E."/>
            <person name="Everett M.V."/>
            <person name="Foulon E."/>
            <person name="Grimwood J."/>
            <person name="Gundlach H."/>
            <person name="Henrissat B."/>
            <person name="Napoli C."/>
            <person name="McDonald S.M."/>
            <person name="Parker M.S."/>
            <person name="Rombauts S."/>
            <person name="Salamov A."/>
            <person name="Von Dassow P."/>
            <person name="Badger J.H."/>
            <person name="Coutinho P.M."/>
            <person name="Demir E."/>
            <person name="Dubchak I."/>
            <person name="Gentemann C."/>
            <person name="Eikrem W."/>
            <person name="Gready J.E."/>
            <person name="John U."/>
            <person name="Lanier W."/>
            <person name="Lindquist E.A."/>
            <person name="Lucas S."/>
            <person name="Mayer K.F."/>
            <person name="Moreau H."/>
            <person name="Not F."/>
            <person name="Otillar R."/>
            <person name="Panaud O."/>
            <person name="Pangilinan J."/>
            <person name="Paulsen I."/>
            <person name="Piegu B."/>
            <person name="Poliakov A."/>
            <person name="Robbens S."/>
            <person name="Schmutz J."/>
            <person name="Toulza E."/>
            <person name="Wyss T."/>
            <person name="Zelensky A."/>
            <person name="Zhou K."/>
            <person name="Armbrust E.V."/>
            <person name="Bhattacharya D."/>
            <person name="Goodenough U.W."/>
            <person name="Van de Peer Y."/>
            <person name="Grigoriev I.V."/>
        </authorList>
    </citation>
    <scope>NUCLEOTIDE SEQUENCE [LARGE SCALE GENOMIC DNA]</scope>
    <source>
        <strain evidence="3 4">CCMP1545</strain>
    </source>
</reference>
<feature type="compositionally biased region" description="Low complexity" evidence="1">
    <location>
        <begin position="49"/>
        <end position="63"/>
    </location>
</feature>
<feature type="compositionally biased region" description="Basic residues" evidence="1">
    <location>
        <begin position="30"/>
        <end position="39"/>
    </location>
</feature>
<dbReference type="EMBL" id="GG663749">
    <property type="protein sequence ID" value="EEH52198.1"/>
    <property type="molecule type" value="Genomic_DNA"/>
</dbReference>
<dbReference type="InterPro" id="IPR003034">
    <property type="entry name" value="SAP_dom"/>
</dbReference>
<dbReference type="OMA" id="DWHVYLM"/>
<dbReference type="PANTHER" id="PTHR35509:SF5">
    <property type="entry name" value="SAP DOMAIN-CONTAINING PROTEIN"/>
    <property type="match status" value="1"/>
</dbReference>
<keyword evidence="4" id="KW-1185">Reference proteome</keyword>
<evidence type="ECO:0000313" key="4">
    <source>
        <dbReference type="Proteomes" id="UP000001876"/>
    </source>
</evidence>
<dbReference type="PROSITE" id="PS50800">
    <property type="entry name" value="SAP"/>
    <property type="match status" value="1"/>
</dbReference>
<sequence length="416" mass="44375">MATPMKTLHRVATTATTRRAPRAPTTTPARRPRPRRRLSSRSGSDRDASSAARAAPNDASSSSTTLAPLPQTCAEQVAACASCVVAAAASGARRQRLTLLLPTNNRGDDFTSTERADYEANADAVYRAAMETAAAVMRRVDANGGDITATRVDDDNDPVGVLRNAAGSVRAVVIPNAQQLDVLRKLAEESERGRDAGDAAITLLVNPQWNESGQIISDFGVGPWKRRAFDFLDTFAPAFHLTETRVGAASTRDPAKGGDYMGTGGVARILKTHGGAWQVFAMGGDGSSECVRVEESEPTYEYLNAEVFVTPEYSLARRRRGAGPSMERRLEASARSVSASADDDDVAVDWSIASSAEIAAAVRVKAIRARDVDAFDKTGLRSALTALGLPTSGKVEGLRERLREALLGEDAEEWIN</sequence>
<dbReference type="InterPro" id="IPR053021">
    <property type="entry name" value="Chloroplast_ADK"/>
</dbReference>
<dbReference type="PANTHER" id="PTHR35509">
    <property type="entry name" value="DOMAIN PROTEIN, PUTATIVE (DUF1995)-RELATED"/>
    <property type="match status" value="1"/>
</dbReference>
<dbReference type="eggNOG" id="ENOG502S381">
    <property type="taxonomic scope" value="Eukaryota"/>
</dbReference>
<gene>
    <name evidence="3" type="ORF">MICPUCDRAFT_53512</name>
</gene>
<feature type="domain" description="SAP" evidence="2">
    <location>
        <begin position="372"/>
        <end position="406"/>
    </location>
</feature>
<evidence type="ECO:0000259" key="2">
    <source>
        <dbReference type="PROSITE" id="PS50800"/>
    </source>
</evidence>
<dbReference type="GeneID" id="9689088"/>
<protein>
    <submittedName>
        <fullName evidence="3">Predicted protein</fullName>
    </submittedName>
</protein>
<evidence type="ECO:0000256" key="1">
    <source>
        <dbReference type="SAM" id="MobiDB-lite"/>
    </source>
</evidence>